<dbReference type="PANTHER" id="PTHR13887">
    <property type="entry name" value="GLUTATHIONE S-TRANSFERASE KAPPA"/>
    <property type="match status" value="1"/>
</dbReference>
<dbReference type="Pfam" id="PF13462">
    <property type="entry name" value="Thioredoxin_4"/>
    <property type="match status" value="1"/>
</dbReference>
<comment type="similarity">
    <text evidence="1">Belongs to the thioredoxin family. DsbA subfamily.</text>
</comment>
<organism evidence="7 8">
    <name type="scientific">Candidatus Dojkabacteria bacterium</name>
    <dbReference type="NCBI Taxonomy" id="2099670"/>
    <lineage>
        <taxon>Bacteria</taxon>
        <taxon>Candidatus Dojkabacteria</taxon>
    </lineage>
</organism>
<dbReference type="InterPro" id="IPR013766">
    <property type="entry name" value="Thioredoxin_domain"/>
</dbReference>
<keyword evidence="4" id="KW-1015">Disulfide bond</keyword>
<dbReference type="PROSITE" id="PS51352">
    <property type="entry name" value="THIOREDOXIN_2"/>
    <property type="match status" value="1"/>
</dbReference>
<evidence type="ECO:0000313" key="8">
    <source>
        <dbReference type="Proteomes" id="UP000745577"/>
    </source>
</evidence>
<name>A0A955IA64_9BACT</name>
<keyword evidence="2" id="KW-0732">Signal</keyword>
<dbReference type="InterPro" id="IPR012336">
    <property type="entry name" value="Thioredoxin-like_fold"/>
</dbReference>
<dbReference type="EMBL" id="JAGQLL010000101">
    <property type="protein sequence ID" value="MCA9380616.1"/>
    <property type="molecule type" value="Genomic_DNA"/>
</dbReference>
<evidence type="ECO:0000313" key="7">
    <source>
        <dbReference type="EMBL" id="MCA9380616.1"/>
    </source>
</evidence>
<dbReference type="AlphaFoldDB" id="A0A955IA64"/>
<sequence>MTGTPGFIVGTLGSDGQVEGVVISGAQPYSSFKAELDKFLDGNVEKTAKVSIDDDPILGDKNKAKVAIVEFSDYECPFCQKFHNDTFDQLVENYIDNGKVIYVYRDFPLSFHEPKASEAAAAANCVKEVAGDEKYFEFSKLYYERTKSNGEGL</sequence>
<evidence type="ECO:0000259" key="6">
    <source>
        <dbReference type="PROSITE" id="PS51352"/>
    </source>
</evidence>
<evidence type="ECO:0000256" key="2">
    <source>
        <dbReference type="ARBA" id="ARBA00022729"/>
    </source>
</evidence>
<comment type="caution">
    <text evidence="7">The sequence shown here is derived from an EMBL/GenBank/DDBJ whole genome shotgun (WGS) entry which is preliminary data.</text>
</comment>
<reference evidence="7" key="2">
    <citation type="journal article" date="2021" name="Microbiome">
        <title>Successional dynamics and alternative stable states in a saline activated sludge microbial community over 9 years.</title>
        <authorList>
            <person name="Wang Y."/>
            <person name="Ye J."/>
            <person name="Ju F."/>
            <person name="Liu L."/>
            <person name="Boyd J.A."/>
            <person name="Deng Y."/>
            <person name="Parks D.H."/>
            <person name="Jiang X."/>
            <person name="Yin X."/>
            <person name="Woodcroft B.J."/>
            <person name="Tyson G.W."/>
            <person name="Hugenholtz P."/>
            <person name="Polz M.F."/>
            <person name="Zhang T."/>
        </authorList>
    </citation>
    <scope>NUCLEOTIDE SEQUENCE</scope>
    <source>
        <strain evidence="7">HKST-UBA15</strain>
    </source>
</reference>
<dbReference type="InterPro" id="IPR036249">
    <property type="entry name" value="Thioredoxin-like_sf"/>
</dbReference>
<dbReference type="GO" id="GO:0016491">
    <property type="term" value="F:oxidoreductase activity"/>
    <property type="evidence" value="ECO:0007669"/>
    <property type="project" value="UniProtKB-KW"/>
</dbReference>
<evidence type="ECO:0000256" key="4">
    <source>
        <dbReference type="ARBA" id="ARBA00023157"/>
    </source>
</evidence>
<dbReference type="Gene3D" id="3.40.30.10">
    <property type="entry name" value="Glutaredoxin"/>
    <property type="match status" value="1"/>
</dbReference>
<keyword evidence="5" id="KW-0676">Redox-active center</keyword>
<proteinExistence type="inferred from homology"/>
<evidence type="ECO:0000256" key="5">
    <source>
        <dbReference type="ARBA" id="ARBA00023284"/>
    </source>
</evidence>
<feature type="domain" description="Thioredoxin" evidence="6">
    <location>
        <begin position="23"/>
        <end position="153"/>
    </location>
</feature>
<reference evidence="7" key="1">
    <citation type="submission" date="2020-04" db="EMBL/GenBank/DDBJ databases">
        <authorList>
            <person name="Zhang T."/>
        </authorList>
    </citation>
    <scope>NUCLEOTIDE SEQUENCE</scope>
    <source>
        <strain evidence="7">HKST-UBA15</strain>
    </source>
</reference>
<dbReference type="SUPFAM" id="SSF52833">
    <property type="entry name" value="Thioredoxin-like"/>
    <property type="match status" value="1"/>
</dbReference>
<protein>
    <submittedName>
        <fullName evidence="7">Thioredoxin domain-containing protein</fullName>
    </submittedName>
</protein>
<evidence type="ECO:0000256" key="1">
    <source>
        <dbReference type="ARBA" id="ARBA00005791"/>
    </source>
</evidence>
<keyword evidence="3" id="KW-0560">Oxidoreductase</keyword>
<dbReference type="PANTHER" id="PTHR13887:SF14">
    <property type="entry name" value="DISULFIDE BOND FORMATION PROTEIN D"/>
    <property type="match status" value="1"/>
</dbReference>
<dbReference type="CDD" id="cd02972">
    <property type="entry name" value="DsbA_family"/>
    <property type="match status" value="1"/>
</dbReference>
<dbReference type="Proteomes" id="UP000745577">
    <property type="component" value="Unassembled WGS sequence"/>
</dbReference>
<evidence type="ECO:0000256" key="3">
    <source>
        <dbReference type="ARBA" id="ARBA00023002"/>
    </source>
</evidence>
<gene>
    <name evidence="7" type="ORF">KC675_05560</name>
</gene>
<accession>A0A955IA64</accession>